<evidence type="ECO:0008006" key="3">
    <source>
        <dbReference type="Google" id="ProtNLM"/>
    </source>
</evidence>
<dbReference type="KEGG" id="sfol:H3H32_11450"/>
<organism evidence="1 2">
    <name type="scientific">Spirosoma foliorum</name>
    <dbReference type="NCBI Taxonomy" id="2710596"/>
    <lineage>
        <taxon>Bacteria</taxon>
        <taxon>Pseudomonadati</taxon>
        <taxon>Bacteroidota</taxon>
        <taxon>Cytophagia</taxon>
        <taxon>Cytophagales</taxon>
        <taxon>Cytophagaceae</taxon>
        <taxon>Spirosoma</taxon>
    </lineage>
</organism>
<reference evidence="1 2" key="1">
    <citation type="submission" date="2020-07" db="EMBL/GenBank/DDBJ databases">
        <title>Spirosoma foliorum sp. nov., isolated from the leaves on the Nejang mountain Korea, Republic of.</title>
        <authorList>
            <person name="Ho H."/>
            <person name="Lee Y.-J."/>
            <person name="Nurcahyanto D.-A."/>
            <person name="Kim S.-G."/>
        </authorList>
    </citation>
    <scope>NUCLEOTIDE SEQUENCE [LARGE SCALE GENOMIC DNA]</scope>
    <source>
        <strain evidence="1 2">PL0136</strain>
    </source>
</reference>
<dbReference type="InterPro" id="IPR013783">
    <property type="entry name" value="Ig-like_fold"/>
</dbReference>
<dbReference type="Gene3D" id="2.60.120.260">
    <property type="entry name" value="Galactose-binding domain-like"/>
    <property type="match status" value="2"/>
</dbReference>
<dbReference type="EMBL" id="CP059732">
    <property type="protein sequence ID" value="QMW05452.1"/>
    <property type="molecule type" value="Genomic_DNA"/>
</dbReference>
<dbReference type="Gene3D" id="2.60.40.10">
    <property type="entry name" value="Immunoglobulins"/>
    <property type="match status" value="1"/>
</dbReference>
<proteinExistence type="predicted"/>
<dbReference type="Proteomes" id="UP000515369">
    <property type="component" value="Chromosome"/>
</dbReference>
<keyword evidence="2" id="KW-1185">Reference proteome</keyword>
<dbReference type="RefSeq" id="WP_182462834.1">
    <property type="nucleotide sequence ID" value="NZ_CP059732.1"/>
</dbReference>
<name>A0A7G5H2W0_9BACT</name>
<gene>
    <name evidence="1" type="ORF">H3H32_11450</name>
</gene>
<accession>A0A7G5H2W0</accession>
<sequence length="1397" mass="149631">MKKTLLPKPGSHWLGLLLTLALLLTYGSQARLRVDDPTLRPGLKSIPDKPSGAVFKTKPRRTKRQQVPVSNDPIRFTLQASKRQLTVGEEVELTVTAQLMTISPNLMFFLPGSNAYTLKLLTPSGFQSTGGDFSEYVRGELTAPATTVATYHLRGFFSSPSEGEMFRLLRGDGQANSQSLYEEKARLQLVVQAETKGAARLDDPCSGISLSAQASPATISGGGSVTLSASCSGCSSGGGSFLYTSNFDGQVPNTSFQSDYSDQVKVIANAQNGTDTYYCSVTDRSGAGGSLLRFNGESTGRIWEKSLNVVSGTTYSFSVWVQPIYNGSVASGATQQSLQLKANGVVLASPTFGASNPGCSGGWVQLSGSWTATTSGSVPFTIQVPTGSSWQQAFVLDDIQINSSGGGSSASYSWQALETGSNIASSNNATTTVTVPTSVGTYHYRVTLSSGSCTTAQDVTVAVTGTSSCSGISLSAQASPATISGGGSVTLSASCSGCSSGGGSFLYTTNFDGQVPNTSFQSDYSDQVKVIANAQNGTDTYYCSVTDRSGAGGSLLRFNGESTGRIWEKSLNVVSGTTYSFSVWVQPIYNGSVASGATQQSLQLKANGVVLASPTFGASNPGCSGGWVQLSGSWTATTSGSVPFTIQVPTGSSWQQAFVLDDIQINSNGGGSSASYSWQALESGSSIASSNSATTTVTVPTSAGTYHYRVTLTSGSCTTAQDVTVATSVPCNFTPTASVTNAAPACGSTVSLSASCTGSDCSGVTYAWTGPNGFTQSGQSVSATVPTGSGSYNYTITLSKSNCSSTTATVAISTNCSSTTTTPHFYVGRSIASVFDPELYQLNGDWYIRDKVTAATYTDDRPRRYQINRAHVAVGSLNGYKLGQRGGRYIIEMTRWRGNSYDKDANGNFINGMEAFRMEFILPGSMDEVGAIQTPSSFVPSENYIDNSVAMIPAHDTLTGKITAKVKYNMAHTDVQLYGLGANYLSRNASETNPNKIQIITGSPWDDGGPNSLTRQQFNQLSDDYIKTMAQQQGVTALYFTDFETENKGWSDVALSGDNDATIRKLYTYHEALIASHPGRLITDYYRYLVNNKGFPDSGDGRPNPLEQRYKDHYTNPNGAIQEAYRPFNRENGTTVSARNLYTVWLVDNYGRQAYDPDNQYELYRLYSTVHDSRISRKLVSSTQKIISYAWAGTDQDIGYTLKREIPGKGWVGNYARRYKSAATVEAETYIGYLINDGYIPFHDQRSSSNNPENACFWGDDSDSWDPIGNAQSPLGDHANCYPREPQYYNEHVNLAEYKLSQVNDILNGGYAEDAQFSLDGGTTWLNTEGETAILYRASNKQHIVLKKVVGNQAFVMAVNPFAGEADKFTLTVQLANGWTDTITTTGKWPTLKRFSH</sequence>
<evidence type="ECO:0000313" key="1">
    <source>
        <dbReference type="EMBL" id="QMW05452.1"/>
    </source>
</evidence>
<evidence type="ECO:0000313" key="2">
    <source>
        <dbReference type="Proteomes" id="UP000515369"/>
    </source>
</evidence>
<protein>
    <recommendedName>
        <fullName evidence="3">Ig-like domain-containing protein</fullName>
    </recommendedName>
</protein>